<dbReference type="PANTHER" id="PTHR43370">
    <property type="entry name" value="SUGAR ABC TRANSPORTER INTEGRAL MEMBRANE PROTEIN-RELATED"/>
    <property type="match status" value="1"/>
</dbReference>
<gene>
    <name evidence="7" type="ORF">AVDCRST_MAG26-429</name>
</gene>
<dbReference type="Pfam" id="PF02653">
    <property type="entry name" value="BPD_transp_2"/>
    <property type="match status" value="1"/>
</dbReference>
<feature type="transmembrane region" description="Helical" evidence="6">
    <location>
        <begin position="255"/>
        <end position="280"/>
    </location>
</feature>
<dbReference type="CDD" id="cd06580">
    <property type="entry name" value="TM_PBP1_transp_TpRbsC_like"/>
    <property type="match status" value="1"/>
</dbReference>
<evidence type="ECO:0000256" key="6">
    <source>
        <dbReference type="SAM" id="Phobius"/>
    </source>
</evidence>
<evidence type="ECO:0000256" key="4">
    <source>
        <dbReference type="ARBA" id="ARBA00022989"/>
    </source>
</evidence>
<evidence type="ECO:0000313" key="7">
    <source>
        <dbReference type="EMBL" id="CAA9218586.1"/>
    </source>
</evidence>
<feature type="transmembrane region" description="Helical" evidence="6">
    <location>
        <begin position="31"/>
        <end position="56"/>
    </location>
</feature>
<evidence type="ECO:0000256" key="5">
    <source>
        <dbReference type="ARBA" id="ARBA00023136"/>
    </source>
</evidence>
<protein>
    <recommendedName>
        <fullName evidence="8">Nucleoside ABC transporter, permease protein 2</fullName>
    </recommendedName>
</protein>
<dbReference type="GO" id="GO:0005886">
    <property type="term" value="C:plasma membrane"/>
    <property type="evidence" value="ECO:0007669"/>
    <property type="project" value="UniProtKB-SubCell"/>
</dbReference>
<dbReference type="EMBL" id="CADCTK010000105">
    <property type="protein sequence ID" value="CAA9218586.1"/>
    <property type="molecule type" value="Genomic_DNA"/>
</dbReference>
<feature type="transmembrane region" description="Helical" evidence="6">
    <location>
        <begin position="63"/>
        <end position="83"/>
    </location>
</feature>
<keyword evidence="3 6" id="KW-0812">Transmembrane</keyword>
<keyword evidence="5 6" id="KW-0472">Membrane</keyword>
<feature type="transmembrane region" description="Helical" evidence="6">
    <location>
        <begin position="292"/>
        <end position="317"/>
    </location>
</feature>
<feature type="transmembrane region" description="Helical" evidence="6">
    <location>
        <begin position="119"/>
        <end position="138"/>
    </location>
</feature>
<keyword evidence="2" id="KW-1003">Cell membrane</keyword>
<keyword evidence="4 6" id="KW-1133">Transmembrane helix</keyword>
<feature type="transmembrane region" description="Helical" evidence="6">
    <location>
        <begin position="175"/>
        <end position="197"/>
    </location>
</feature>
<organism evidence="7">
    <name type="scientific">uncultured Chloroflexia bacterium</name>
    <dbReference type="NCBI Taxonomy" id="1672391"/>
    <lineage>
        <taxon>Bacteria</taxon>
        <taxon>Bacillati</taxon>
        <taxon>Chloroflexota</taxon>
        <taxon>Chloroflexia</taxon>
        <taxon>environmental samples</taxon>
    </lineage>
</organism>
<evidence type="ECO:0000256" key="2">
    <source>
        <dbReference type="ARBA" id="ARBA00022475"/>
    </source>
</evidence>
<dbReference type="PANTHER" id="PTHR43370:SF1">
    <property type="entry name" value="GUANOSINE ABC TRANSPORTER PERMEASE PROTEIN NUPQ"/>
    <property type="match status" value="1"/>
</dbReference>
<feature type="transmembrane region" description="Helical" evidence="6">
    <location>
        <begin position="7"/>
        <end position="25"/>
    </location>
</feature>
<evidence type="ECO:0000256" key="1">
    <source>
        <dbReference type="ARBA" id="ARBA00004651"/>
    </source>
</evidence>
<name>A0A6J4HCU4_9CHLR</name>
<proteinExistence type="predicted"/>
<reference evidence="7" key="1">
    <citation type="submission" date="2020-02" db="EMBL/GenBank/DDBJ databases">
        <authorList>
            <person name="Meier V. D."/>
        </authorList>
    </citation>
    <scope>NUCLEOTIDE SEQUENCE</scope>
    <source>
        <strain evidence="7">AVDCRST_MAG26</strain>
    </source>
</reference>
<dbReference type="InterPro" id="IPR001851">
    <property type="entry name" value="ABC_transp_permease"/>
</dbReference>
<evidence type="ECO:0008006" key="8">
    <source>
        <dbReference type="Google" id="ProtNLM"/>
    </source>
</evidence>
<accession>A0A6J4HCU4</accession>
<dbReference type="GO" id="GO:0022857">
    <property type="term" value="F:transmembrane transporter activity"/>
    <property type="evidence" value="ECO:0007669"/>
    <property type="project" value="InterPro"/>
</dbReference>
<feature type="transmembrane region" description="Helical" evidence="6">
    <location>
        <begin position="89"/>
        <end position="112"/>
    </location>
</feature>
<comment type="subcellular location">
    <subcellularLocation>
        <location evidence="1">Cell membrane</location>
        <topology evidence="1">Multi-pass membrane protein</topology>
    </subcellularLocation>
</comment>
<dbReference type="AlphaFoldDB" id="A0A6J4HCU4"/>
<evidence type="ECO:0000256" key="3">
    <source>
        <dbReference type="ARBA" id="ARBA00022692"/>
    </source>
</evidence>
<sequence length="333" mass="34688">MTRGRFLFIIATIGGLIALAVLLRSEGLPAGVVAASMLATTLRFATPITLGGLAGLFCERSGVVNIAIEGMMLAAAFGAFFVAAASGNLMLGFLTGIATGTTLALLHAWLSVTFKVDQIVSGTVINILAVGLTGFLNAQVLRPAGYESAGTFPRITIPFLGELPVFGPIFRQQPIAWLSLVLVIVTHLVLFYTRWGLRTRAVGENPRAADTVGVNVRFMRYASVLIGGAIAGIGGAYFTLEGVPVFEPGMTGGRGFIALAALIFGGWTPWGVWAAALLFGASSALQINAQQFGIPISAALVGMFPYILTIVVLAGVIGRAFPPAAVGQPYETE</sequence>
<feature type="transmembrane region" description="Helical" evidence="6">
    <location>
        <begin position="218"/>
        <end position="240"/>
    </location>
</feature>